<dbReference type="Proteomes" id="UP000661894">
    <property type="component" value="Unassembled WGS sequence"/>
</dbReference>
<keyword evidence="4" id="KW-0862">Zinc</keyword>
<evidence type="ECO:0000256" key="1">
    <source>
        <dbReference type="ARBA" id="ARBA00001947"/>
    </source>
</evidence>
<sequence>MLLHGLRSPVFGTNTLVLAAGADGPAVVVDPGAGSAPLVHDVLRRHGLHVGAVVVTHGHADHLWDCAAVAGEAPVLVGAQDADRFTDPAGHLGAVGGAFATLAGTPWQPVRDVRPVGPGAHEPVPGVVLHAVAAPGHTPGSTLWRLDGVTALTGPAFAEAGVTAHDGPVVLTGDVVFAGSVGRTDLPGGDEATMRRTLRELASSLPADALLVPGHGPATTTARELATNPFIARALA</sequence>
<dbReference type="InterPro" id="IPR036866">
    <property type="entry name" value="RibonucZ/Hydroxyglut_hydro"/>
</dbReference>
<keyword evidence="7" id="KW-1185">Reference proteome</keyword>
<feature type="domain" description="Metallo-beta-lactamase" evidence="5">
    <location>
        <begin position="12"/>
        <end position="215"/>
    </location>
</feature>
<dbReference type="InterPro" id="IPR051453">
    <property type="entry name" value="MBL_Glyoxalase_II"/>
</dbReference>
<dbReference type="CDD" id="cd06262">
    <property type="entry name" value="metallo-hydrolase-like_MBL-fold"/>
    <property type="match status" value="1"/>
</dbReference>
<dbReference type="RefSeq" id="WP_251838374.1">
    <property type="nucleotide sequence ID" value="NZ_JACSPO010000001.1"/>
</dbReference>
<evidence type="ECO:0000256" key="4">
    <source>
        <dbReference type="ARBA" id="ARBA00022833"/>
    </source>
</evidence>
<dbReference type="InterPro" id="IPR001279">
    <property type="entry name" value="Metallo-B-lactamas"/>
</dbReference>
<protein>
    <submittedName>
        <fullName evidence="6">MBL fold metallo-hydrolase</fullName>
    </submittedName>
</protein>
<dbReference type="SUPFAM" id="SSF56281">
    <property type="entry name" value="Metallo-hydrolase/oxidoreductase"/>
    <property type="match status" value="1"/>
</dbReference>
<dbReference type="EMBL" id="JACSPO010000001">
    <property type="protein sequence ID" value="MBD8061243.1"/>
    <property type="molecule type" value="Genomic_DNA"/>
</dbReference>
<dbReference type="PANTHER" id="PTHR46233:SF3">
    <property type="entry name" value="HYDROXYACYLGLUTATHIONE HYDROLASE GLOC"/>
    <property type="match status" value="1"/>
</dbReference>
<dbReference type="PANTHER" id="PTHR46233">
    <property type="entry name" value="HYDROXYACYLGLUTATHIONE HYDROLASE GLOC"/>
    <property type="match status" value="1"/>
</dbReference>
<evidence type="ECO:0000256" key="2">
    <source>
        <dbReference type="ARBA" id="ARBA00022723"/>
    </source>
</evidence>
<evidence type="ECO:0000259" key="5">
    <source>
        <dbReference type="SMART" id="SM00849"/>
    </source>
</evidence>
<keyword evidence="3" id="KW-0378">Hydrolase</keyword>
<evidence type="ECO:0000313" key="6">
    <source>
        <dbReference type="EMBL" id="MBD8061243.1"/>
    </source>
</evidence>
<accession>A0ABR8YZM8</accession>
<gene>
    <name evidence="6" type="ORF">H9624_02760</name>
</gene>
<comment type="caution">
    <text evidence="6">The sequence shown here is derived from an EMBL/GenBank/DDBJ whole genome shotgun (WGS) entry which is preliminary data.</text>
</comment>
<reference evidence="6 7" key="1">
    <citation type="submission" date="2020-08" db="EMBL/GenBank/DDBJ databases">
        <title>A Genomic Blueprint of the Chicken Gut Microbiome.</title>
        <authorList>
            <person name="Gilroy R."/>
            <person name="Ravi A."/>
            <person name="Getino M."/>
            <person name="Pursley I."/>
            <person name="Horton D.L."/>
            <person name="Alikhan N.-F."/>
            <person name="Baker D."/>
            <person name="Gharbi K."/>
            <person name="Hall N."/>
            <person name="Watson M."/>
            <person name="Adriaenssens E.M."/>
            <person name="Foster-Nyarko E."/>
            <person name="Jarju S."/>
            <person name="Secka A."/>
            <person name="Antonio M."/>
            <person name="Oren A."/>
            <person name="Chaudhuri R."/>
            <person name="La Ragione R.M."/>
            <person name="Hildebrand F."/>
            <person name="Pallen M.J."/>
        </authorList>
    </citation>
    <scope>NUCLEOTIDE SEQUENCE [LARGE SCALE GENOMIC DNA]</scope>
    <source>
        <strain evidence="6 7">Sa1BUA1</strain>
    </source>
</reference>
<comment type="cofactor">
    <cofactor evidence="1">
        <name>Zn(2+)</name>
        <dbReference type="ChEBI" id="CHEBI:29105"/>
    </cofactor>
</comment>
<organism evidence="6 7">
    <name type="scientific">Oceanitalea stevensii</name>
    <dbReference type="NCBI Taxonomy" id="2763072"/>
    <lineage>
        <taxon>Bacteria</taxon>
        <taxon>Bacillati</taxon>
        <taxon>Actinomycetota</taxon>
        <taxon>Actinomycetes</taxon>
        <taxon>Micrococcales</taxon>
        <taxon>Bogoriellaceae</taxon>
        <taxon>Georgenia</taxon>
    </lineage>
</organism>
<evidence type="ECO:0000256" key="3">
    <source>
        <dbReference type="ARBA" id="ARBA00022801"/>
    </source>
</evidence>
<dbReference type="Gene3D" id="3.60.15.10">
    <property type="entry name" value="Ribonuclease Z/Hydroxyacylglutathione hydrolase-like"/>
    <property type="match status" value="1"/>
</dbReference>
<dbReference type="Pfam" id="PF00753">
    <property type="entry name" value="Lactamase_B"/>
    <property type="match status" value="2"/>
</dbReference>
<name>A0ABR8YZM8_9MICO</name>
<keyword evidence="2" id="KW-0479">Metal-binding</keyword>
<proteinExistence type="predicted"/>
<dbReference type="SMART" id="SM00849">
    <property type="entry name" value="Lactamase_B"/>
    <property type="match status" value="1"/>
</dbReference>
<evidence type="ECO:0000313" key="7">
    <source>
        <dbReference type="Proteomes" id="UP000661894"/>
    </source>
</evidence>